<protein>
    <submittedName>
        <fullName evidence="2">2-haloacid dehalogenase</fullName>
    </submittedName>
</protein>
<proteinExistence type="predicted"/>
<evidence type="ECO:0000256" key="1">
    <source>
        <dbReference type="SAM" id="MobiDB-lite"/>
    </source>
</evidence>
<dbReference type="PANTHER" id="PTHR43611">
    <property type="entry name" value="ALPHA-D-GLUCOSE 1-PHOSPHATE PHOSPHATASE"/>
    <property type="match status" value="1"/>
</dbReference>
<keyword evidence="3" id="KW-1185">Reference proteome</keyword>
<feature type="region of interest" description="Disordered" evidence="1">
    <location>
        <begin position="1"/>
        <end position="34"/>
    </location>
</feature>
<dbReference type="Pfam" id="PF00702">
    <property type="entry name" value="Hydrolase"/>
    <property type="match status" value="1"/>
</dbReference>
<dbReference type="PANTHER" id="PTHR43611:SF3">
    <property type="entry name" value="FLAVIN MONONUCLEOTIDE HYDROLASE 1, CHLOROPLATIC"/>
    <property type="match status" value="1"/>
</dbReference>
<reference evidence="3" key="1">
    <citation type="submission" date="2017-01" db="EMBL/GenBank/DDBJ databases">
        <authorList>
            <person name="Varghese N."/>
            <person name="Submissions S."/>
        </authorList>
    </citation>
    <scope>NUCLEOTIDE SEQUENCE [LARGE SCALE GENOMIC DNA]</scope>
    <source>
        <strain evidence="3">3bp</strain>
    </source>
</reference>
<accession>A0A1N6RST4</accession>
<dbReference type="Gene3D" id="3.40.50.1000">
    <property type="entry name" value="HAD superfamily/HAD-like"/>
    <property type="match status" value="1"/>
</dbReference>
<dbReference type="RefSeq" id="WP_244550435.1">
    <property type="nucleotide sequence ID" value="NZ_FTMI01000003.1"/>
</dbReference>
<dbReference type="EMBL" id="FTMI01000003">
    <property type="protein sequence ID" value="SIQ31924.1"/>
    <property type="molecule type" value="Genomic_DNA"/>
</dbReference>
<sequence length="244" mass="26174">MTHRPVTHRPVSAVPTVAPLTEASADATPDRDPAPAAREIDAVLYDFGNVLVGWDPYGAYDGVDRRDVDAFFADVDFRVLNHERDAGATWQDARDRVAATHPHHVALLDRYVERFPATLTGPVEGSEELVRELRDLGLRLYGLTNWSAELFPHAAPAAPATALMEDVLVSGREGLAKPDPAIFALAVERFGLDPARTLFTDDSAANVEAAARLGLRTHLFVGTAGLRAALRDLGVPVGPEGAGS</sequence>
<dbReference type="PRINTS" id="PR00413">
    <property type="entry name" value="HADHALOGNASE"/>
</dbReference>
<name>A0A1N6RST4_9MICO</name>
<dbReference type="InterPro" id="IPR036412">
    <property type="entry name" value="HAD-like_sf"/>
</dbReference>
<dbReference type="InterPro" id="IPR023214">
    <property type="entry name" value="HAD_sf"/>
</dbReference>
<dbReference type="SUPFAM" id="SSF56784">
    <property type="entry name" value="HAD-like"/>
    <property type="match status" value="1"/>
</dbReference>
<dbReference type="AlphaFoldDB" id="A0A1N6RST4"/>
<dbReference type="Proteomes" id="UP000186235">
    <property type="component" value="Unassembled WGS sequence"/>
</dbReference>
<dbReference type="NCBIfam" id="TIGR01509">
    <property type="entry name" value="HAD-SF-IA-v3"/>
    <property type="match status" value="1"/>
</dbReference>
<organism evidence="2 3">
    <name type="scientific">Cellulosimicrobium aquatile</name>
    <dbReference type="NCBI Taxonomy" id="1612203"/>
    <lineage>
        <taxon>Bacteria</taxon>
        <taxon>Bacillati</taxon>
        <taxon>Actinomycetota</taxon>
        <taxon>Actinomycetes</taxon>
        <taxon>Micrococcales</taxon>
        <taxon>Promicromonosporaceae</taxon>
        <taxon>Cellulosimicrobium</taxon>
    </lineage>
</organism>
<dbReference type="CDD" id="cd02603">
    <property type="entry name" value="HAD_sEH-N_like"/>
    <property type="match status" value="1"/>
</dbReference>
<gene>
    <name evidence="2" type="ORF">SAMN05518682_2097</name>
</gene>
<dbReference type="InterPro" id="IPR006439">
    <property type="entry name" value="HAD-SF_hydro_IA"/>
</dbReference>
<evidence type="ECO:0000313" key="3">
    <source>
        <dbReference type="Proteomes" id="UP000186235"/>
    </source>
</evidence>
<evidence type="ECO:0000313" key="2">
    <source>
        <dbReference type="EMBL" id="SIQ31924.1"/>
    </source>
</evidence>